<dbReference type="FunFam" id="3.20.20.10:FF:000002">
    <property type="entry name" value="Alanine racemase"/>
    <property type="match status" value="1"/>
</dbReference>
<dbReference type="InterPro" id="IPR000713">
    <property type="entry name" value="Mur_ligase_N"/>
</dbReference>
<comment type="caution">
    <text evidence="9">The sequence shown here is derived from an EMBL/GenBank/DDBJ whole genome shotgun (WGS) entry which is preliminary data.</text>
</comment>
<dbReference type="Gene3D" id="3.40.1390.10">
    <property type="entry name" value="MurE/MurF, N-terminal domain"/>
    <property type="match status" value="1"/>
</dbReference>
<comment type="catalytic activity">
    <reaction evidence="1 5">
        <text>L-alanine = D-alanine</text>
        <dbReference type="Rhea" id="RHEA:20249"/>
        <dbReference type="ChEBI" id="CHEBI:57416"/>
        <dbReference type="ChEBI" id="CHEBI:57972"/>
        <dbReference type="EC" id="5.1.1.1"/>
    </reaction>
</comment>
<evidence type="ECO:0000256" key="5">
    <source>
        <dbReference type="HAMAP-Rule" id="MF_01201"/>
    </source>
</evidence>
<dbReference type="NCBIfam" id="TIGR00492">
    <property type="entry name" value="alr"/>
    <property type="match status" value="1"/>
</dbReference>
<dbReference type="RefSeq" id="WP_107822554.1">
    <property type="nucleotide sequence ID" value="NZ_OY782574.1"/>
</dbReference>
<dbReference type="InterPro" id="IPR029066">
    <property type="entry name" value="PLP-binding_barrel"/>
</dbReference>
<dbReference type="SUPFAM" id="SSF53623">
    <property type="entry name" value="MurD-like peptide ligases, catalytic domain"/>
    <property type="match status" value="1"/>
</dbReference>
<evidence type="ECO:0000313" key="10">
    <source>
        <dbReference type="Proteomes" id="UP000243525"/>
    </source>
</evidence>
<dbReference type="SUPFAM" id="SSF53244">
    <property type="entry name" value="MurD-like peptide ligases, peptide-binding domain"/>
    <property type="match status" value="1"/>
</dbReference>
<evidence type="ECO:0000256" key="4">
    <source>
        <dbReference type="ARBA" id="ARBA00023235"/>
    </source>
</evidence>
<accession>A0A2T5C1A0</accession>
<dbReference type="GO" id="GO:0005524">
    <property type="term" value="F:ATP binding"/>
    <property type="evidence" value="ECO:0007669"/>
    <property type="project" value="InterPro"/>
</dbReference>
<evidence type="ECO:0000256" key="6">
    <source>
        <dbReference type="PIRSR" id="PIRSR600821-50"/>
    </source>
</evidence>
<dbReference type="SUPFAM" id="SSF50621">
    <property type="entry name" value="Alanine racemase C-terminal domain-like"/>
    <property type="match status" value="1"/>
</dbReference>
<evidence type="ECO:0000256" key="2">
    <source>
        <dbReference type="ARBA" id="ARBA00001933"/>
    </source>
</evidence>
<dbReference type="Proteomes" id="UP000243525">
    <property type="component" value="Unassembled WGS sequence"/>
</dbReference>
<feature type="domain" description="Alanine racemase C-terminal" evidence="8">
    <location>
        <begin position="701"/>
        <end position="825"/>
    </location>
</feature>
<dbReference type="GO" id="GO:0005829">
    <property type="term" value="C:cytosol"/>
    <property type="evidence" value="ECO:0007669"/>
    <property type="project" value="TreeGrafter"/>
</dbReference>
<feature type="active site" description="Proton acceptor; specific for D-alanine" evidence="5">
    <location>
        <position position="497"/>
    </location>
</feature>
<dbReference type="EMBL" id="QAAD01000009">
    <property type="protein sequence ID" value="PTN08416.1"/>
    <property type="molecule type" value="Genomic_DNA"/>
</dbReference>
<comment type="similarity">
    <text evidence="5">Belongs to the alanine racemase family.</text>
</comment>
<feature type="modified residue" description="N6-(pyridoxal phosphate)lysine" evidence="5 6">
    <location>
        <position position="497"/>
    </location>
</feature>
<name>A0A2T5C1A0_9BACT</name>
<evidence type="ECO:0000313" key="9">
    <source>
        <dbReference type="EMBL" id="PTN08416.1"/>
    </source>
</evidence>
<evidence type="ECO:0000256" key="7">
    <source>
        <dbReference type="PIRSR" id="PIRSR600821-52"/>
    </source>
</evidence>
<dbReference type="InterPro" id="IPR036565">
    <property type="entry name" value="Mur-like_cat_sf"/>
</dbReference>
<gene>
    <name evidence="9" type="ORF">C8N47_109152</name>
</gene>
<dbReference type="Gene3D" id="2.40.37.10">
    <property type="entry name" value="Lyase, Ornithine Decarboxylase, Chain A, domain 1"/>
    <property type="match status" value="1"/>
</dbReference>
<dbReference type="Gene3D" id="3.90.190.20">
    <property type="entry name" value="Mur ligase, C-terminal domain"/>
    <property type="match status" value="1"/>
</dbReference>
<dbReference type="GO" id="GO:0016881">
    <property type="term" value="F:acid-amino acid ligase activity"/>
    <property type="evidence" value="ECO:0007669"/>
    <property type="project" value="InterPro"/>
</dbReference>
<feature type="binding site" evidence="5 7">
    <location>
        <position position="771"/>
    </location>
    <ligand>
        <name>substrate</name>
    </ligand>
</feature>
<dbReference type="InterPro" id="IPR009006">
    <property type="entry name" value="Ala_racemase/Decarboxylase_C"/>
</dbReference>
<dbReference type="OrthoDB" id="9801978at2"/>
<dbReference type="AlphaFoldDB" id="A0A2T5C1A0"/>
<feature type="active site" description="Proton acceptor; specific for L-alanine" evidence="5">
    <location>
        <position position="722"/>
    </location>
</feature>
<dbReference type="InterPro" id="IPR035911">
    <property type="entry name" value="MurE/MurF_N"/>
</dbReference>
<proteinExistence type="inferred from homology"/>
<protein>
    <recommendedName>
        <fullName evidence="5">Alanine racemase</fullName>
        <ecNumber evidence="5">5.1.1.1</ecNumber>
    </recommendedName>
</protein>
<dbReference type="HAMAP" id="MF_01201">
    <property type="entry name" value="Ala_racemase"/>
    <property type="match status" value="1"/>
</dbReference>
<dbReference type="PRINTS" id="PR00992">
    <property type="entry name" value="ALARACEMASE"/>
</dbReference>
<dbReference type="InterPro" id="IPR000821">
    <property type="entry name" value="Ala_racemase"/>
</dbReference>
<dbReference type="Pfam" id="PF01225">
    <property type="entry name" value="Mur_ligase"/>
    <property type="match status" value="1"/>
</dbReference>
<dbReference type="GO" id="GO:0030170">
    <property type="term" value="F:pyridoxal phosphate binding"/>
    <property type="evidence" value="ECO:0007669"/>
    <property type="project" value="UniProtKB-UniRule"/>
</dbReference>
<dbReference type="UniPathway" id="UPA00042">
    <property type="reaction ID" value="UER00497"/>
</dbReference>
<dbReference type="PANTHER" id="PTHR30511:SF0">
    <property type="entry name" value="ALANINE RACEMASE, CATABOLIC-RELATED"/>
    <property type="match status" value="1"/>
</dbReference>
<dbReference type="PANTHER" id="PTHR30511">
    <property type="entry name" value="ALANINE RACEMASE"/>
    <property type="match status" value="1"/>
</dbReference>
<dbReference type="InterPro" id="IPR036615">
    <property type="entry name" value="Mur_ligase_C_dom_sf"/>
</dbReference>
<evidence type="ECO:0000256" key="3">
    <source>
        <dbReference type="ARBA" id="ARBA00022898"/>
    </source>
</evidence>
<dbReference type="InterPro" id="IPR013221">
    <property type="entry name" value="Mur_ligase_cen"/>
</dbReference>
<dbReference type="Pfam" id="PF00842">
    <property type="entry name" value="Ala_racemase_C"/>
    <property type="match status" value="1"/>
</dbReference>
<dbReference type="Pfam" id="PF08245">
    <property type="entry name" value="Mur_ligase_M"/>
    <property type="match status" value="1"/>
</dbReference>
<dbReference type="EC" id="5.1.1.1" evidence="5"/>
<dbReference type="GO" id="GO:0030632">
    <property type="term" value="P:D-alanine biosynthetic process"/>
    <property type="evidence" value="ECO:0007669"/>
    <property type="project" value="UniProtKB-UniRule"/>
</dbReference>
<dbReference type="CDD" id="cd00430">
    <property type="entry name" value="PLPDE_III_AR"/>
    <property type="match status" value="1"/>
</dbReference>
<comment type="cofactor">
    <cofactor evidence="2 5 6">
        <name>pyridoxal 5'-phosphate</name>
        <dbReference type="ChEBI" id="CHEBI:597326"/>
    </cofactor>
</comment>
<dbReference type="SMART" id="SM01005">
    <property type="entry name" value="Ala_racemase_C"/>
    <property type="match status" value="1"/>
</dbReference>
<reference evidence="9 10" key="1">
    <citation type="submission" date="2018-04" db="EMBL/GenBank/DDBJ databases">
        <title>Genomic Encyclopedia of Archaeal and Bacterial Type Strains, Phase II (KMG-II): from individual species to whole genera.</title>
        <authorList>
            <person name="Goeker M."/>
        </authorList>
    </citation>
    <scope>NUCLEOTIDE SEQUENCE [LARGE SCALE GENOMIC DNA]</scope>
    <source>
        <strain evidence="9 10">DSM 28823</strain>
    </source>
</reference>
<dbReference type="SUPFAM" id="SSF63418">
    <property type="entry name" value="MurE/MurF N-terminal domain"/>
    <property type="match status" value="1"/>
</dbReference>
<dbReference type="InterPro" id="IPR001608">
    <property type="entry name" value="Ala_racemase_N"/>
</dbReference>
<comment type="pathway">
    <text evidence="5">Amino-acid biosynthesis; D-alanine biosynthesis; D-alanine from L-alanine: step 1/1.</text>
</comment>
<keyword evidence="4 5" id="KW-0413">Isomerase</keyword>
<keyword evidence="3 5" id="KW-0663">Pyridoxal phosphate</keyword>
<sequence length="827" mass="92774">MSGFGLQEIAGIVGGTIRSGATSLLNPTIQTIAIDSRTIADVHSCLFFALRGVRHDGHAYVEELYLRGVRSFVVCEPVDTAIFQDAVFIQVDDSLHALQQLSAAVRAQYHYPVLAITGSNGKTIVKEWLYDLLHQSVKIVRSPKSYNSQVGVPLSVWNMSDQFDLAIFEAGISLPGEMEKLAAVIQPTIGIFTNIGEAHQENFSTLAQKLEEKLKLFEHCNTIIYRKDQLEVDRLMHALYGNSDKKLLAWSASELPADFELQMTVGAASTRIEYRWKEQAFAVQVPFTDSASLENIGHCLAFILASDYDCDAVRRAFARLQAVAMRLELKQGINNCLLINDYYNSDINSLTIALQFLRSQALNERRPRVLILSDIEQSGFSDEQLAEAVNRLIVAYGVGRLIAIGSGFYKCRHLFGPNAHFYQTTEAFLAAFQPADFKNEHILLKGARDFRFERIAALLQKKYHQTQLEVDLNNLVENLNRYRAQLNPETKITIMVKAFSYGSGTVEIARALEFQQVDYLAVAVADEGLELRQAGISTPIIVMNPEEHSFEMMLEYQLEPNIYSIDLFEKFDQAARRMAVTNFPIHLKLETGMHRLGFSSPDELNEIAERVPRAGRLRIQSVFSHLAASDSPEHDEFTREQFGVFNRLSAPVVANQPNKVIRHILNSAGIERFPEFQMEMVRLGIGLYGVSQSDALQAETVARWSTVVSQVKKVKEGNTVGYGRKGQVEYPKRIAIIPVGYADGYDRRLSNGAGRVWIAGRQYPVIGNICMDMTMIDVSGADVQPGDPVELMGEHIRLTDLAQWMGTIPYEVLTGISQRVRRVYVQE</sequence>
<evidence type="ECO:0000259" key="8">
    <source>
        <dbReference type="SMART" id="SM01005"/>
    </source>
</evidence>
<keyword evidence="10" id="KW-1185">Reference proteome</keyword>
<dbReference type="SUPFAM" id="SSF51419">
    <property type="entry name" value="PLP-binding barrel"/>
    <property type="match status" value="1"/>
</dbReference>
<feature type="binding site" evidence="5 7">
    <location>
        <position position="595"/>
    </location>
    <ligand>
        <name>substrate</name>
    </ligand>
</feature>
<dbReference type="Pfam" id="PF01168">
    <property type="entry name" value="Ala_racemase_N"/>
    <property type="match status" value="1"/>
</dbReference>
<dbReference type="Gene3D" id="3.40.1190.10">
    <property type="entry name" value="Mur-like, catalytic domain"/>
    <property type="match status" value="1"/>
</dbReference>
<comment type="function">
    <text evidence="5">Catalyzes the interconversion of L-alanine and D-alanine. May also act on other amino acids.</text>
</comment>
<dbReference type="GO" id="GO:0008784">
    <property type="term" value="F:alanine racemase activity"/>
    <property type="evidence" value="ECO:0007669"/>
    <property type="project" value="UniProtKB-UniRule"/>
</dbReference>
<dbReference type="NCBIfam" id="NF008897">
    <property type="entry name" value="PRK11930.1"/>
    <property type="match status" value="1"/>
</dbReference>
<dbReference type="Gene3D" id="3.20.20.10">
    <property type="entry name" value="Alanine racemase"/>
    <property type="match status" value="1"/>
</dbReference>
<evidence type="ECO:0000256" key="1">
    <source>
        <dbReference type="ARBA" id="ARBA00000316"/>
    </source>
</evidence>
<dbReference type="InterPro" id="IPR011079">
    <property type="entry name" value="Ala_racemase_C"/>
</dbReference>
<organism evidence="9 10">
    <name type="scientific">Mangrovibacterium marinum</name>
    <dbReference type="NCBI Taxonomy" id="1639118"/>
    <lineage>
        <taxon>Bacteria</taxon>
        <taxon>Pseudomonadati</taxon>
        <taxon>Bacteroidota</taxon>
        <taxon>Bacteroidia</taxon>
        <taxon>Marinilabiliales</taxon>
        <taxon>Prolixibacteraceae</taxon>
        <taxon>Mangrovibacterium</taxon>
    </lineage>
</organism>